<dbReference type="Pfam" id="PF07519">
    <property type="entry name" value="Tannase"/>
    <property type="match status" value="1"/>
</dbReference>
<feature type="chain" id="PRO_5015798803" description="Carboxylic ester hydrolase" evidence="10">
    <location>
        <begin position="20"/>
        <end position="481"/>
    </location>
</feature>
<evidence type="ECO:0000256" key="7">
    <source>
        <dbReference type="ARBA" id="ARBA00022837"/>
    </source>
</evidence>
<evidence type="ECO:0000256" key="5">
    <source>
        <dbReference type="ARBA" id="ARBA00022729"/>
    </source>
</evidence>
<proteinExistence type="inferred from homology"/>
<name>A0A2V1E459_9PLEO</name>
<evidence type="ECO:0000256" key="10">
    <source>
        <dbReference type="RuleBase" id="RU361238"/>
    </source>
</evidence>
<keyword evidence="2" id="KW-0719">Serine esterase</keyword>
<evidence type="ECO:0000256" key="2">
    <source>
        <dbReference type="ARBA" id="ARBA00022487"/>
    </source>
</evidence>
<protein>
    <recommendedName>
        <fullName evidence="10">Carboxylic ester hydrolase</fullName>
        <ecNumber evidence="10">3.1.1.-</ecNumber>
    </recommendedName>
</protein>
<organism evidence="11 12">
    <name type="scientific">Periconia macrospinosa</name>
    <dbReference type="NCBI Taxonomy" id="97972"/>
    <lineage>
        <taxon>Eukaryota</taxon>
        <taxon>Fungi</taxon>
        <taxon>Dikarya</taxon>
        <taxon>Ascomycota</taxon>
        <taxon>Pezizomycotina</taxon>
        <taxon>Dothideomycetes</taxon>
        <taxon>Pleosporomycetidae</taxon>
        <taxon>Pleosporales</taxon>
        <taxon>Massarineae</taxon>
        <taxon>Periconiaceae</taxon>
        <taxon>Periconia</taxon>
    </lineage>
</organism>
<keyword evidence="4" id="KW-0479">Metal-binding</keyword>
<comment type="catalytic activity">
    <reaction evidence="9">
        <text>feruloyl-polysaccharide + H2O = ferulate + polysaccharide.</text>
        <dbReference type="EC" id="3.1.1.73"/>
    </reaction>
</comment>
<keyword evidence="8" id="KW-1015">Disulfide bond</keyword>
<evidence type="ECO:0000256" key="1">
    <source>
        <dbReference type="ARBA" id="ARBA00006249"/>
    </source>
</evidence>
<dbReference type="PANTHER" id="PTHR33938">
    <property type="entry name" value="FERULOYL ESTERASE B-RELATED"/>
    <property type="match status" value="1"/>
</dbReference>
<dbReference type="GO" id="GO:0046872">
    <property type="term" value="F:metal ion binding"/>
    <property type="evidence" value="ECO:0007669"/>
    <property type="project" value="UniProtKB-KW"/>
</dbReference>
<feature type="signal peptide" evidence="10">
    <location>
        <begin position="1"/>
        <end position="19"/>
    </location>
</feature>
<dbReference type="InterPro" id="IPR011118">
    <property type="entry name" value="Tannase/feruloyl_esterase"/>
</dbReference>
<keyword evidence="5 10" id="KW-0732">Signal</keyword>
<keyword evidence="3" id="KW-0624">Polysaccharide degradation</keyword>
<evidence type="ECO:0000256" key="6">
    <source>
        <dbReference type="ARBA" id="ARBA00022801"/>
    </source>
</evidence>
<dbReference type="EMBL" id="KZ805314">
    <property type="protein sequence ID" value="PVI05348.1"/>
    <property type="molecule type" value="Genomic_DNA"/>
</dbReference>
<evidence type="ECO:0000256" key="9">
    <source>
        <dbReference type="ARBA" id="ARBA00034075"/>
    </source>
</evidence>
<dbReference type="SUPFAM" id="SSF53474">
    <property type="entry name" value="alpha/beta-Hydrolases"/>
    <property type="match status" value="2"/>
</dbReference>
<accession>A0A2V1E459</accession>
<evidence type="ECO:0000313" key="12">
    <source>
        <dbReference type="Proteomes" id="UP000244855"/>
    </source>
</evidence>
<reference evidence="11 12" key="1">
    <citation type="journal article" date="2018" name="Sci. Rep.">
        <title>Comparative genomics provides insights into the lifestyle and reveals functional heterogeneity of dark septate endophytic fungi.</title>
        <authorList>
            <person name="Knapp D.G."/>
            <person name="Nemeth J.B."/>
            <person name="Barry K."/>
            <person name="Hainaut M."/>
            <person name="Henrissat B."/>
            <person name="Johnson J."/>
            <person name="Kuo A."/>
            <person name="Lim J.H.P."/>
            <person name="Lipzen A."/>
            <person name="Nolan M."/>
            <person name="Ohm R.A."/>
            <person name="Tamas L."/>
            <person name="Grigoriev I.V."/>
            <person name="Spatafora J.W."/>
            <person name="Nagy L.G."/>
            <person name="Kovacs G.M."/>
        </authorList>
    </citation>
    <scope>NUCLEOTIDE SEQUENCE [LARGE SCALE GENOMIC DNA]</scope>
    <source>
        <strain evidence="11 12">DSE2036</strain>
    </source>
</reference>
<keyword evidence="3" id="KW-0119">Carbohydrate metabolism</keyword>
<dbReference type="GO" id="GO:0045493">
    <property type="term" value="P:xylan catabolic process"/>
    <property type="evidence" value="ECO:0007669"/>
    <property type="project" value="UniProtKB-KW"/>
</dbReference>
<keyword evidence="7" id="KW-0106">Calcium</keyword>
<dbReference type="InterPro" id="IPR029058">
    <property type="entry name" value="AB_hydrolase_fold"/>
</dbReference>
<keyword evidence="6 10" id="KW-0378">Hydrolase</keyword>
<sequence length="481" mass="52915">MRFQSLSVILSLVIARVVAYASNSFQDTCADLAHHIDLDYPFVVSIAQHYPPNSGVETAENITCETYQHTPIEVGFCRFNLKIATTNSSEIYVQVWLPEGWKGRLLTTGNGGLGGCIGYPTLAYGVSQGFVSIGANGGHNGTSGGAFYNQPEVIIDNSRRSDLGKSYYVGCSAGGKVGWKIGQTKPDAFDGNIVGAPAFDFYRHITYLGLIYTTLWGAVNAAALQQCDGLDGAYDGIIKDPRACKSDESAVSCNINSTSLCFTDDQIATVKRFFAPITYNDTILHPTGHFHGYETDLFLYPYIDLVLLWLLEIFRYMVYNDINWDRATFTLEDGYNAVKLDVGGFGENSPDITAFRERGDTYYASVQDFFEATTAELDEFYRYFRVGGIGHCYGGPAANVLGQDGANISGLDADDNLITRIVEWAERGEAPEFVRGTKYVDDVIGGEVAFKRKHCKVPLVNSYKGTKKGTDEDGWECVEKE</sequence>
<dbReference type="EC" id="3.1.1.-" evidence="10"/>
<evidence type="ECO:0000256" key="8">
    <source>
        <dbReference type="ARBA" id="ARBA00023157"/>
    </source>
</evidence>
<dbReference type="AlphaFoldDB" id="A0A2V1E459"/>
<keyword evidence="12" id="KW-1185">Reference proteome</keyword>
<keyword evidence="3" id="KW-0858">Xylan degradation</keyword>
<comment type="similarity">
    <text evidence="1 10">Belongs to the tannase family.</text>
</comment>
<dbReference type="PANTHER" id="PTHR33938:SF15">
    <property type="entry name" value="FERULOYL ESTERASE B-RELATED"/>
    <property type="match status" value="1"/>
</dbReference>
<evidence type="ECO:0000256" key="3">
    <source>
        <dbReference type="ARBA" id="ARBA00022651"/>
    </source>
</evidence>
<dbReference type="OrthoDB" id="3039123at2759"/>
<gene>
    <name evidence="11" type="ORF">DM02DRAFT_686229</name>
</gene>
<evidence type="ECO:0000256" key="4">
    <source>
        <dbReference type="ARBA" id="ARBA00022723"/>
    </source>
</evidence>
<evidence type="ECO:0000313" key="11">
    <source>
        <dbReference type="EMBL" id="PVI05348.1"/>
    </source>
</evidence>
<dbReference type="GO" id="GO:0030600">
    <property type="term" value="F:feruloyl esterase activity"/>
    <property type="evidence" value="ECO:0007669"/>
    <property type="project" value="UniProtKB-EC"/>
</dbReference>
<dbReference type="Proteomes" id="UP000244855">
    <property type="component" value="Unassembled WGS sequence"/>
</dbReference>